<dbReference type="EMBL" id="BAABJM010000003">
    <property type="protein sequence ID" value="GAA5057283.1"/>
    <property type="molecule type" value="Genomic_DNA"/>
</dbReference>
<organism evidence="1 2">
    <name type="scientific">Nocardia callitridis</name>
    <dbReference type="NCBI Taxonomy" id="648753"/>
    <lineage>
        <taxon>Bacteria</taxon>
        <taxon>Bacillati</taxon>
        <taxon>Actinomycetota</taxon>
        <taxon>Actinomycetes</taxon>
        <taxon>Mycobacteriales</taxon>
        <taxon>Nocardiaceae</taxon>
        <taxon>Nocardia</taxon>
    </lineage>
</organism>
<keyword evidence="2" id="KW-1185">Reference proteome</keyword>
<reference evidence="2" key="1">
    <citation type="journal article" date="2019" name="Int. J. Syst. Evol. Microbiol.">
        <title>The Global Catalogue of Microorganisms (GCM) 10K type strain sequencing project: providing services to taxonomists for standard genome sequencing and annotation.</title>
        <authorList>
            <consortium name="The Broad Institute Genomics Platform"/>
            <consortium name="The Broad Institute Genome Sequencing Center for Infectious Disease"/>
            <person name="Wu L."/>
            <person name="Ma J."/>
        </authorList>
    </citation>
    <scope>NUCLEOTIDE SEQUENCE [LARGE SCALE GENOMIC DNA]</scope>
    <source>
        <strain evidence="2">JCM 18298</strain>
    </source>
</reference>
<gene>
    <name evidence="1" type="ORF">GCM10023318_35440</name>
</gene>
<name>A0ABP9KFC7_9NOCA</name>
<accession>A0ABP9KFC7</accession>
<proteinExistence type="predicted"/>
<evidence type="ECO:0000313" key="1">
    <source>
        <dbReference type="EMBL" id="GAA5057283.1"/>
    </source>
</evidence>
<dbReference type="Proteomes" id="UP001500603">
    <property type="component" value="Unassembled WGS sequence"/>
</dbReference>
<comment type="caution">
    <text evidence="1">The sequence shown here is derived from an EMBL/GenBank/DDBJ whole genome shotgun (WGS) entry which is preliminary data.</text>
</comment>
<dbReference type="RefSeq" id="WP_345496634.1">
    <property type="nucleotide sequence ID" value="NZ_BAABJM010000003.1"/>
</dbReference>
<sequence>MSAWFATLAQREPDWATAREIIAELASEAGVTDADRHDADAALDAAERAAADESLGGAA</sequence>
<protein>
    <submittedName>
        <fullName evidence="1">Uncharacterized protein</fullName>
    </submittedName>
</protein>
<evidence type="ECO:0000313" key="2">
    <source>
        <dbReference type="Proteomes" id="UP001500603"/>
    </source>
</evidence>